<dbReference type="InterPro" id="IPR037066">
    <property type="entry name" value="Plug_dom_sf"/>
</dbReference>
<dbReference type="InterPro" id="IPR012910">
    <property type="entry name" value="Plug_dom"/>
</dbReference>
<keyword evidence="2 10" id="KW-0813">Transport</keyword>
<dbReference type="OrthoDB" id="9764669at2"/>
<reference evidence="16" key="1">
    <citation type="submission" date="2016-09" db="EMBL/GenBank/DDBJ databases">
        <title>Genome Sequence of Bathymodiolus thermophilus sulfur-oxidizing gill endosymbiont.</title>
        <authorList>
            <person name="Ponnudurai R."/>
            <person name="Kleiner M."/>
            <person name="Sayavedra L."/>
            <person name="Thuermer A."/>
            <person name="Felbeck H."/>
            <person name="Schlueter R."/>
            <person name="Schweder T."/>
            <person name="Markert S."/>
        </authorList>
    </citation>
    <scope>NUCLEOTIDE SEQUENCE [LARGE SCALE GENOMIC DNA]</scope>
    <source>
        <strain evidence="16">BAT/CrabSpa'14</strain>
    </source>
</reference>
<dbReference type="Pfam" id="PF00593">
    <property type="entry name" value="TonB_dep_Rec_b-barrel"/>
    <property type="match status" value="1"/>
</dbReference>
<dbReference type="PANTHER" id="PTHR30069:SF53">
    <property type="entry name" value="COLICIN I RECEPTOR-RELATED"/>
    <property type="match status" value="1"/>
</dbReference>
<keyword evidence="8 10" id="KW-0472">Membrane</keyword>
<dbReference type="GO" id="GO:0015889">
    <property type="term" value="P:cobalamin transport"/>
    <property type="evidence" value="ECO:0007669"/>
    <property type="project" value="TreeGrafter"/>
</dbReference>
<evidence type="ECO:0000313" key="16">
    <source>
        <dbReference type="Proteomes" id="UP000182798"/>
    </source>
</evidence>
<dbReference type="Proteomes" id="UP000182798">
    <property type="component" value="Unassembled WGS sequence"/>
</dbReference>
<keyword evidence="4 10" id="KW-0812">Transmembrane</keyword>
<comment type="caution">
    <text evidence="15">The sequence shown here is derived from an EMBL/GenBank/DDBJ whole genome shotgun (WGS) entry which is preliminary data.</text>
</comment>
<feature type="chain" id="PRO_5009635832" description="TonB-dependent receptor" evidence="12">
    <location>
        <begin position="19"/>
        <end position="593"/>
    </location>
</feature>
<dbReference type="SUPFAM" id="SSF56935">
    <property type="entry name" value="Porins"/>
    <property type="match status" value="1"/>
</dbReference>
<evidence type="ECO:0000256" key="9">
    <source>
        <dbReference type="ARBA" id="ARBA00023237"/>
    </source>
</evidence>
<gene>
    <name evidence="15" type="ORF">BGC33_14040</name>
</gene>
<evidence type="ECO:0000256" key="12">
    <source>
        <dbReference type="SAM" id="SignalP"/>
    </source>
</evidence>
<evidence type="ECO:0000256" key="6">
    <source>
        <dbReference type="ARBA" id="ARBA00023065"/>
    </source>
</evidence>
<organism evidence="15 16">
    <name type="scientific">Bathymodiolus thermophilus thioautotrophic gill symbiont</name>
    <dbReference type="NCBI Taxonomy" id="2360"/>
    <lineage>
        <taxon>Bacteria</taxon>
        <taxon>Pseudomonadati</taxon>
        <taxon>Pseudomonadota</taxon>
        <taxon>Gammaproteobacteria</taxon>
        <taxon>sulfur-oxidizing symbionts</taxon>
    </lineage>
</organism>
<dbReference type="Pfam" id="PF07715">
    <property type="entry name" value="Plug"/>
    <property type="match status" value="1"/>
</dbReference>
<dbReference type="AlphaFoldDB" id="A0A1J5TS86"/>
<evidence type="ECO:0000256" key="7">
    <source>
        <dbReference type="ARBA" id="ARBA00023077"/>
    </source>
</evidence>
<proteinExistence type="inferred from homology"/>
<evidence type="ECO:0000256" key="10">
    <source>
        <dbReference type="PROSITE-ProRule" id="PRU01360"/>
    </source>
</evidence>
<keyword evidence="7 11" id="KW-0798">TonB box</keyword>
<evidence type="ECO:0000256" key="2">
    <source>
        <dbReference type="ARBA" id="ARBA00022448"/>
    </source>
</evidence>
<accession>A0A1J5TS86</accession>
<dbReference type="GO" id="GO:0006811">
    <property type="term" value="P:monoatomic ion transport"/>
    <property type="evidence" value="ECO:0007669"/>
    <property type="project" value="UniProtKB-KW"/>
</dbReference>
<evidence type="ECO:0000256" key="11">
    <source>
        <dbReference type="RuleBase" id="RU003357"/>
    </source>
</evidence>
<feature type="domain" description="TonB-dependent receptor plug" evidence="14">
    <location>
        <begin position="42"/>
        <end position="145"/>
    </location>
</feature>
<evidence type="ECO:0008006" key="17">
    <source>
        <dbReference type="Google" id="ProtNLM"/>
    </source>
</evidence>
<evidence type="ECO:0000259" key="13">
    <source>
        <dbReference type="Pfam" id="PF00593"/>
    </source>
</evidence>
<evidence type="ECO:0000256" key="3">
    <source>
        <dbReference type="ARBA" id="ARBA00022452"/>
    </source>
</evidence>
<evidence type="ECO:0000259" key="14">
    <source>
        <dbReference type="Pfam" id="PF07715"/>
    </source>
</evidence>
<feature type="signal peptide" evidence="12">
    <location>
        <begin position="1"/>
        <end position="18"/>
    </location>
</feature>
<keyword evidence="5 12" id="KW-0732">Signal</keyword>
<evidence type="ECO:0000256" key="8">
    <source>
        <dbReference type="ARBA" id="ARBA00023136"/>
    </source>
</evidence>
<dbReference type="InterPro" id="IPR000531">
    <property type="entry name" value="Beta-barrel_TonB"/>
</dbReference>
<dbReference type="Gene3D" id="2.170.130.10">
    <property type="entry name" value="TonB-dependent receptor, plug domain"/>
    <property type="match status" value="1"/>
</dbReference>
<protein>
    <recommendedName>
        <fullName evidence="17">TonB-dependent receptor</fullName>
    </recommendedName>
</protein>
<evidence type="ECO:0000256" key="4">
    <source>
        <dbReference type="ARBA" id="ARBA00022692"/>
    </source>
</evidence>
<dbReference type="GO" id="GO:0009279">
    <property type="term" value="C:cell outer membrane"/>
    <property type="evidence" value="ECO:0007669"/>
    <property type="project" value="UniProtKB-SubCell"/>
</dbReference>
<dbReference type="Gene3D" id="2.40.170.20">
    <property type="entry name" value="TonB-dependent receptor, beta-barrel domain"/>
    <property type="match status" value="1"/>
</dbReference>
<keyword evidence="6" id="KW-0406">Ion transport</keyword>
<dbReference type="PROSITE" id="PS52016">
    <property type="entry name" value="TONB_DEPENDENT_REC_3"/>
    <property type="match status" value="1"/>
</dbReference>
<keyword evidence="3 10" id="KW-1134">Transmembrane beta strand</keyword>
<evidence type="ECO:0000256" key="1">
    <source>
        <dbReference type="ARBA" id="ARBA00004571"/>
    </source>
</evidence>
<feature type="domain" description="TonB-dependent receptor-like beta-barrel" evidence="13">
    <location>
        <begin position="185"/>
        <end position="566"/>
    </location>
</feature>
<sequence length="593" mass="65328">MKKTLASIALITTLNAHATLGPIPIYLNTEYRTDSPVIGSIASTLSFNADDIKASGVNTFIDFLATVPSVGLVNAQGNIPAIFMRGNESDHTLVLVDGVSINDISSVDGAVGYGLKNIPLNDIEKIEIIKGSGSVVYGASAIAGVISITTKKGESGENATINAKFGTHDSKVYALSASDGDKDGFIRFTHNKYTTNGINAHISDTTGEKDSIDHQATQIKFGNTHFNASYLESENKTEYDKCGFPSSNECLADRKFQKIAINVRKQFNNHWTAKLSHIQSKTEVSTYENNVVSIYASDDYKSTNTTLLNDIKVGNALLNVGLSKIDDENTTDKQEFSSNNVFVTWQKNIINMDVNAGIRHINHSEFGAHTVYNTGIGKNLYKGIKLTANYNTAFDAPSLYQASDPQNPTKLKPETSKNINIGLNKQHSWGRINIELYQNTVNDMVTYKFTTTPSYIDHYSNEDKLTNQGIELSLNANVANYNVGFSHNYNKSRKNNHTTQSLRRPKNTSNLSISKQYGKFNSKVQIIKKSSSLDAGDIKLDGYTLVNLSNGYRINKEIKVLFNINNAFNEDYVIVNGYNQLGRTIELGINCNF</sequence>
<evidence type="ECO:0000256" key="5">
    <source>
        <dbReference type="ARBA" id="ARBA00022729"/>
    </source>
</evidence>
<dbReference type="InterPro" id="IPR036942">
    <property type="entry name" value="Beta-barrel_TonB_sf"/>
</dbReference>
<dbReference type="EMBL" id="MIQH01001171">
    <property type="protein sequence ID" value="OIR23768.1"/>
    <property type="molecule type" value="Genomic_DNA"/>
</dbReference>
<comment type="subcellular location">
    <subcellularLocation>
        <location evidence="1 10">Cell outer membrane</location>
        <topology evidence="1 10">Multi-pass membrane protein</topology>
    </subcellularLocation>
</comment>
<keyword evidence="9 10" id="KW-0998">Cell outer membrane</keyword>
<dbReference type="RefSeq" id="WP_071565334.1">
    <property type="nucleotide sequence ID" value="NZ_MIQH01001171.1"/>
</dbReference>
<comment type="similarity">
    <text evidence="10 11">Belongs to the TonB-dependent receptor family.</text>
</comment>
<evidence type="ECO:0000313" key="15">
    <source>
        <dbReference type="EMBL" id="OIR23768.1"/>
    </source>
</evidence>
<dbReference type="PANTHER" id="PTHR30069">
    <property type="entry name" value="TONB-DEPENDENT OUTER MEMBRANE RECEPTOR"/>
    <property type="match status" value="1"/>
</dbReference>
<dbReference type="InterPro" id="IPR039426">
    <property type="entry name" value="TonB-dep_rcpt-like"/>
</dbReference>
<name>A0A1J5TS86_9GAMM</name>